<dbReference type="EC" id="2.3.1.4" evidence="3"/>
<evidence type="ECO:0000313" key="8">
    <source>
        <dbReference type="Proteomes" id="UP000095282"/>
    </source>
</evidence>
<dbReference type="Pfam" id="PF00583">
    <property type="entry name" value="Acetyltransf_1"/>
    <property type="match status" value="1"/>
</dbReference>
<evidence type="ECO:0000313" key="9">
    <source>
        <dbReference type="WBParaSite" id="Csp11.Scaffold629.g14528.t1"/>
    </source>
</evidence>
<dbReference type="WBParaSite" id="Csp11.Scaffold629.g14528.t1">
    <property type="protein sequence ID" value="Csp11.Scaffold629.g14528.t1"/>
    <property type="gene ID" value="Csp11.Scaffold629.g14528"/>
</dbReference>
<dbReference type="PROSITE" id="PS51186">
    <property type="entry name" value="GNAT"/>
    <property type="match status" value="1"/>
</dbReference>
<protein>
    <recommendedName>
        <fullName evidence="3">glucosamine-phosphate N-acetyltransferase</fullName>
        <ecNumber evidence="3">2.3.1.4</ecNumber>
    </recommendedName>
    <alternativeName>
        <fullName evidence="4">Phosphoglucosamine acetylase</fullName>
    </alternativeName>
    <alternativeName>
        <fullName evidence="5">Phosphoglucosamine transacetylase</fullName>
    </alternativeName>
</protein>
<feature type="domain" description="N-acetyltransferase" evidence="7">
    <location>
        <begin position="195"/>
        <end position="349"/>
    </location>
</feature>
<dbReference type="Gene3D" id="3.40.630.30">
    <property type="match status" value="2"/>
</dbReference>
<dbReference type="SUPFAM" id="SSF55729">
    <property type="entry name" value="Acyl-CoA N-acyltransferases (Nat)"/>
    <property type="match status" value="2"/>
</dbReference>
<evidence type="ECO:0000256" key="3">
    <source>
        <dbReference type="ARBA" id="ARBA00012703"/>
    </source>
</evidence>
<dbReference type="Proteomes" id="UP000095282">
    <property type="component" value="Unplaced"/>
</dbReference>
<dbReference type="PANTHER" id="PTHR13355">
    <property type="entry name" value="GLUCOSAMINE 6-PHOSPHATE N-ACETYLTRANSFERASE"/>
    <property type="match status" value="1"/>
</dbReference>
<dbReference type="eggNOG" id="KOG3396">
    <property type="taxonomic scope" value="Eukaryota"/>
</dbReference>
<dbReference type="InterPro" id="IPR039143">
    <property type="entry name" value="GNPNAT1-like"/>
</dbReference>
<comment type="similarity">
    <text evidence="2">Belongs to the acetyltransferase family. GNA1 subfamily.</text>
</comment>
<dbReference type="GO" id="GO:0004343">
    <property type="term" value="F:glucosamine 6-phosphate N-acetyltransferase activity"/>
    <property type="evidence" value="ECO:0007669"/>
    <property type="project" value="UniProtKB-UniRule"/>
</dbReference>
<dbReference type="CDD" id="cd04301">
    <property type="entry name" value="NAT_SF"/>
    <property type="match status" value="1"/>
</dbReference>
<evidence type="ECO:0000256" key="5">
    <source>
        <dbReference type="ARBA" id="ARBA00030832"/>
    </source>
</evidence>
<dbReference type="PANTHER" id="PTHR13355:SF24">
    <property type="entry name" value="GLUCOSAMINE 6-PHOSPHATE N-ACETYLTRANSFERASE"/>
    <property type="match status" value="1"/>
</dbReference>
<name>A0A1I7U3N9_9PELO</name>
<dbReference type="UniPathway" id="UPA00113">
    <property type="reaction ID" value="UER00529"/>
</dbReference>
<evidence type="ECO:0000256" key="1">
    <source>
        <dbReference type="ARBA" id="ARBA00004832"/>
    </source>
</evidence>
<dbReference type="GO" id="GO:0006048">
    <property type="term" value="P:UDP-N-acetylglucosamine biosynthetic process"/>
    <property type="evidence" value="ECO:0007669"/>
    <property type="project" value="UniProtKB-UniRule"/>
</dbReference>
<reference evidence="9" key="1">
    <citation type="submission" date="2016-11" db="UniProtKB">
        <authorList>
            <consortium name="WormBaseParasite"/>
        </authorList>
    </citation>
    <scope>IDENTIFICATION</scope>
</reference>
<evidence type="ECO:0000256" key="2">
    <source>
        <dbReference type="ARBA" id="ARBA00006048"/>
    </source>
</evidence>
<dbReference type="InterPro" id="IPR016181">
    <property type="entry name" value="Acyl_CoA_acyltransferase"/>
</dbReference>
<organism evidence="8 9">
    <name type="scientific">Caenorhabditis tropicalis</name>
    <dbReference type="NCBI Taxonomy" id="1561998"/>
    <lineage>
        <taxon>Eukaryota</taxon>
        <taxon>Metazoa</taxon>
        <taxon>Ecdysozoa</taxon>
        <taxon>Nematoda</taxon>
        <taxon>Chromadorea</taxon>
        <taxon>Rhabditida</taxon>
        <taxon>Rhabditina</taxon>
        <taxon>Rhabditomorpha</taxon>
        <taxon>Rhabditoidea</taxon>
        <taxon>Rhabditidae</taxon>
        <taxon>Peloderinae</taxon>
        <taxon>Caenorhabditis</taxon>
    </lineage>
</organism>
<evidence type="ECO:0000256" key="6">
    <source>
        <dbReference type="ARBA" id="ARBA00048964"/>
    </source>
</evidence>
<keyword evidence="8" id="KW-1185">Reference proteome</keyword>
<accession>A0A1I7U3N9</accession>
<dbReference type="AlphaFoldDB" id="A0A1I7U3N9"/>
<evidence type="ECO:0000259" key="7">
    <source>
        <dbReference type="PROSITE" id="PS51186"/>
    </source>
</evidence>
<dbReference type="InterPro" id="IPR000182">
    <property type="entry name" value="GNAT_dom"/>
</dbReference>
<comment type="catalytic activity">
    <reaction evidence="6">
        <text>D-glucosamine 6-phosphate + acetyl-CoA = N-acetyl-D-glucosamine 6-phosphate + CoA + H(+)</text>
        <dbReference type="Rhea" id="RHEA:10292"/>
        <dbReference type="ChEBI" id="CHEBI:15378"/>
        <dbReference type="ChEBI" id="CHEBI:57287"/>
        <dbReference type="ChEBI" id="CHEBI:57288"/>
        <dbReference type="ChEBI" id="CHEBI:57513"/>
        <dbReference type="ChEBI" id="CHEBI:58725"/>
        <dbReference type="EC" id="2.3.1.4"/>
    </reaction>
</comment>
<dbReference type="STRING" id="1561998.A0A1I7U3N9"/>
<proteinExistence type="inferred from homology"/>
<evidence type="ECO:0000256" key="4">
    <source>
        <dbReference type="ARBA" id="ARBA00030011"/>
    </source>
</evidence>
<comment type="pathway">
    <text evidence="1">Nucleotide-sugar biosynthesis; UDP-N-acetyl-alpha-D-glucosamine biosynthesis; N-acetyl-alpha-D-glucosamine 1-phosphate from alpha-D-glucosamine 6-phosphate (route I): step 1/2.</text>
</comment>
<sequence>MATTLFDERLLPTDIMVRDGYRVRSLRSDDYDYLNLWRKTEIPKIKAVPEFQKRFEAMKKTNSYFVVVVEQISSQKIVSALTLLLEFKFIHEAGQRGRIENFVLADSHCAFSLCIGSTLHSTLIELAKTLGAYKLSCQCDTGSMRYFTAHQYVNIHHFLDQRFETKAPAKWSNPQDAALLFNENLIPTGGIPEGIRARALRSPDDMDQYLKLLEQLTSVGYLSKNDFEQRFATMKTAESYFIVILEDIASSKIIGAASLVTETKYNLNCELRGRVEDVVVDESQRGKKLGVLLNKILVEMAKKLGVFKLSLECKTELIPFYEKFGYKESLKFMAQRFDNVVPPVVTTLD</sequence>